<feature type="transmembrane region" description="Helical" evidence="9">
    <location>
        <begin position="202"/>
        <end position="221"/>
    </location>
</feature>
<dbReference type="SUPFAM" id="SSF82689">
    <property type="entry name" value="Mechanosensitive channel protein MscS (YggB), C-terminal domain"/>
    <property type="match status" value="1"/>
</dbReference>
<dbReference type="InterPro" id="IPR011066">
    <property type="entry name" value="MscS_channel_C_sf"/>
</dbReference>
<feature type="region of interest" description="Disordered" evidence="8">
    <location>
        <begin position="1"/>
        <end position="37"/>
    </location>
</feature>
<evidence type="ECO:0000256" key="7">
    <source>
        <dbReference type="SAM" id="Coils"/>
    </source>
</evidence>
<evidence type="ECO:0000256" key="6">
    <source>
        <dbReference type="ARBA" id="ARBA00023136"/>
    </source>
</evidence>
<evidence type="ECO:0000256" key="3">
    <source>
        <dbReference type="ARBA" id="ARBA00022475"/>
    </source>
</evidence>
<dbReference type="Pfam" id="PF21082">
    <property type="entry name" value="MS_channel_3rd"/>
    <property type="match status" value="1"/>
</dbReference>
<sequence length="422" mass="45661">MTSHAAEPPAGEPPAAEKSATEEPAAQTTNDPSISPEHLALRLDPLTKAELEVEAEAWQEILKAKASEVAAAEIAVRSDPSPEEKDALLKSISALQKEKDALIDRFEIVADAYEVKGGDPDPFKKYAAAVGGIKTDVTDVSSTWFYVTDWLQSKDGGIKVAIDILVFLGVMLGFWILARLISRLVKNFLSRTARMSRLLVNFINKIVGRVILLIGLIVALGVAGVNVGAALAMIGGGAFILAFALQDTLGNFANGLMLLVYRPFDVGDAVEIGGVTGSVHEVSLVNTTILTFDNKKVIVPNKNVWGQVITNITGMPTRRVDMTFGIGYDDDTDLALAILHKVVKEHELILQDPAPSIRIDALADSSVNFICRPWSKTSDYWTVYAEITDRVKKEFDAAGISIPYPQTDVHLHTVDKVIPSST</sequence>
<evidence type="ECO:0000256" key="4">
    <source>
        <dbReference type="ARBA" id="ARBA00022692"/>
    </source>
</evidence>
<feature type="domain" description="Mechanosensitive ion channel MscS C-terminal" evidence="11">
    <location>
        <begin position="320"/>
        <end position="402"/>
    </location>
</feature>
<comment type="subcellular location">
    <subcellularLocation>
        <location evidence="1">Cell membrane</location>
        <topology evidence="1">Multi-pass membrane protein</topology>
    </subcellularLocation>
</comment>
<feature type="transmembrane region" description="Helical" evidence="9">
    <location>
        <begin position="160"/>
        <end position="181"/>
    </location>
</feature>
<reference evidence="13" key="1">
    <citation type="journal article" date="2019" name="Int. J. Syst. Evol. Microbiol.">
        <title>The Global Catalogue of Microorganisms (GCM) 10K type strain sequencing project: providing services to taxonomists for standard genome sequencing and annotation.</title>
        <authorList>
            <consortium name="The Broad Institute Genomics Platform"/>
            <consortium name="The Broad Institute Genome Sequencing Center for Infectious Disease"/>
            <person name="Wu L."/>
            <person name="Ma J."/>
        </authorList>
    </citation>
    <scope>NUCLEOTIDE SEQUENCE [LARGE SCALE GENOMIC DNA]</scope>
    <source>
        <strain evidence="13">CGMCC 4.1467</strain>
    </source>
</reference>
<dbReference type="SUPFAM" id="SSF82861">
    <property type="entry name" value="Mechanosensitive channel protein MscS (YggB), transmembrane region"/>
    <property type="match status" value="1"/>
</dbReference>
<dbReference type="EMBL" id="JBHTBS010000011">
    <property type="protein sequence ID" value="MFC7339001.1"/>
    <property type="molecule type" value="Genomic_DNA"/>
</dbReference>
<evidence type="ECO:0000256" key="8">
    <source>
        <dbReference type="SAM" id="MobiDB-lite"/>
    </source>
</evidence>
<evidence type="ECO:0000313" key="12">
    <source>
        <dbReference type="EMBL" id="MFC7339001.1"/>
    </source>
</evidence>
<protein>
    <submittedName>
        <fullName evidence="12">Mechanosensitive ion channel family protein</fullName>
    </submittedName>
</protein>
<organism evidence="12 13">
    <name type="scientific">Haloferula chungangensis</name>
    <dbReference type="NCBI Taxonomy" id="1048331"/>
    <lineage>
        <taxon>Bacteria</taxon>
        <taxon>Pseudomonadati</taxon>
        <taxon>Verrucomicrobiota</taxon>
        <taxon>Verrucomicrobiia</taxon>
        <taxon>Verrucomicrobiales</taxon>
        <taxon>Verrucomicrobiaceae</taxon>
        <taxon>Haloferula</taxon>
    </lineage>
</organism>
<dbReference type="SUPFAM" id="SSF50182">
    <property type="entry name" value="Sm-like ribonucleoproteins"/>
    <property type="match status" value="1"/>
</dbReference>
<keyword evidence="3" id="KW-1003">Cell membrane</keyword>
<evidence type="ECO:0000313" key="13">
    <source>
        <dbReference type="Proteomes" id="UP001596472"/>
    </source>
</evidence>
<evidence type="ECO:0000259" key="11">
    <source>
        <dbReference type="Pfam" id="PF21082"/>
    </source>
</evidence>
<keyword evidence="13" id="KW-1185">Reference proteome</keyword>
<dbReference type="InterPro" id="IPR045275">
    <property type="entry name" value="MscS_archaea/bacteria_type"/>
</dbReference>
<dbReference type="InterPro" id="IPR011014">
    <property type="entry name" value="MscS_channel_TM-2"/>
</dbReference>
<dbReference type="InterPro" id="IPR010920">
    <property type="entry name" value="LSM_dom_sf"/>
</dbReference>
<evidence type="ECO:0000256" key="5">
    <source>
        <dbReference type="ARBA" id="ARBA00022989"/>
    </source>
</evidence>
<keyword evidence="5 9" id="KW-1133">Transmembrane helix</keyword>
<dbReference type="PANTHER" id="PTHR30221">
    <property type="entry name" value="SMALL-CONDUCTANCE MECHANOSENSITIVE CHANNEL"/>
    <property type="match status" value="1"/>
</dbReference>
<keyword evidence="6 9" id="KW-0472">Membrane</keyword>
<accession>A0ABW2L995</accession>
<comment type="caution">
    <text evidence="12">The sequence shown here is derived from an EMBL/GenBank/DDBJ whole genome shotgun (WGS) entry which is preliminary data.</text>
</comment>
<keyword evidence="4 9" id="KW-0812">Transmembrane</keyword>
<comment type="similarity">
    <text evidence="2">Belongs to the MscS (TC 1.A.23) family.</text>
</comment>
<evidence type="ECO:0000256" key="9">
    <source>
        <dbReference type="SAM" id="Phobius"/>
    </source>
</evidence>
<feature type="compositionally biased region" description="Low complexity" evidence="8">
    <location>
        <begin position="1"/>
        <end position="17"/>
    </location>
</feature>
<proteinExistence type="inferred from homology"/>
<feature type="coiled-coil region" evidence="7">
    <location>
        <begin position="48"/>
        <end position="105"/>
    </location>
</feature>
<gene>
    <name evidence="12" type="ORF">ACFQY0_17525</name>
</gene>
<dbReference type="PANTHER" id="PTHR30221:SF1">
    <property type="entry name" value="SMALL-CONDUCTANCE MECHANOSENSITIVE CHANNEL"/>
    <property type="match status" value="1"/>
</dbReference>
<dbReference type="Pfam" id="PF00924">
    <property type="entry name" value="MS_channel_2nd"/>
    <property type="match status" value="1"/>
</dbReference>
<dbReference type="Gene3D" id="3.30.70.100">
    <property type="match status" value="1"/>
</dbReference>
<evidence type="ECO:0000256" key="1">
    <source>
        <dbReference type="ARBA" id="ARBA00004651"/>
    </source>
</evidence>
<name>A0ABW2L995_9BACT</name>
<dbReference type="Proteomes" id="UP001596472">
    <property type="component" value="Unassembled WGS sequence"/>
</dbReference>
<dbReference type="Gene3D" id="1.10.287.1260">
    <property type="match status" value="1"/>
</dbReference>
<dbReference type="InterPro" id="IPR049278">
    <property type="entry name" value="MS_channel_C"/>
</dbReference>
<evidence type="ECO:0000259" key="10">
    <source>
        <dbReference type="Pfam" id="PF00924"/>
    </source>
</evidence>
<dbReference type="InterPro" id="IPR023408">
    <property type="entry name" value="MscS_beta-dom_sf"/>
</dbReference>
<feature type="domain" description="Mechanosensitive ion channel MscS" evidence="10">
    <location>
        <begin position="247"/>
        <end position="313"/>
    </location>
</feature>
<dbReference type="InterPro" id="IPR006685">
    <property type="entry name" value="MscS_channel_2nd"/>
</dbReference>
<keyword evidence="7" id="KW-0175">Coiled coil</keyword>
<evidence type="ECO:0000256" key="2">
    <source>
        <dbReference type="ARBA" id="ARBA00008017"/>
    </source>
</evidence>
<dbReference type="Gene3D" id="2.30.30.60">
    <property type="match status" value="1"/>
</dbReference>